<dbReference type="Pfam" id="PF00453">
    <property type="entry name" value="Ribosomal_L20"/>
    <property type="match status" value="1"/>
</dbReference>
<reference evidence="6" key="1">
    <citation type="journal article" date="2015" name="J. Eukaryot. Microbiol.">
        <title>Chloroplast Genome Evolution in the Euglenaceae.</title>
        <authorList>
            <person name="Bennett M.S."/>
            <person name="Triemer R.E."/>
        </authorList>
    </citation>
    <scope>NUCLEOTIDE SEQUENCE</scope>
    <source>
        <strain evidence="6">SAG 1224-17d</strain>
    </source>
</reference>
<keyword evidence="3 4" id="KW-0687">Ribonucleoprotein</keyword>
<evidence type="ECO:0000256" key="1">
    <source>
        <dbReference type="ARBA" id="ARBA00007698"/>
    </source>
</evidence>
<dbReference type="PRINTS" id="PR00062">
    <property type="entry name" value="RIBOSOMALL20"/>
</dbReference>
<keyword evidence="6" id="KW-0934">Plastid</keyword>
<comment type="subcellular location">
    <subcellularLocation>
        <location evidence="4">Plastid</location>
        <location evidence="4">Chloroplast</location>
    </subcellularLocation>
</comment>
<dbReference type="InterPro" id="IPR005813">
    <property type="entry name" value="Ribosomal_bL20"/>
</dbReference>
<dbReference type="NCBIfam" id="TIGR01032">
    <property type="entry name" value="rplT_bact"/>
    <property type="match status" value="1"/>
</dbReference>
<gene>
    <name evidence="4 6" type="primary">rpl20</name>
</gene>
<comment type="similarity">
    <text evidence="1 4 5">Belongs to the bacterial ribosomal protein bL20 family.</text>
</comment>
<sequence>MTRIKRGSVAKKRRKKIINLTKGFQGSHSKLFKTANQQNMKALRYSYFDRRKKKNKFKNTWVRRINAASREQGSSYNKIIHVIKKEKIILNKKILSEIIINDLKTFQELLSSFK</sequence>
<evidence type="ECO:0000256" key="5">
    <source>
        <dbReference type="RuleBase" id="RU000561"/>
    </source>
</evidence>
<dbReference type="CDD" id="cd07026">
    <property type="entry name" value="Ribosomal_L20"/>
    <property type="match status" value="1"/>
</dbReference>
<keyword evidence="2 4" id="KW-0689">Ribosomal protein</keyword>
<evidence type="ECO:0000313" key="6">
    <source>
        <dbReference type="EMBL" id="AKL78983.1"/>
    </source>
</evidence>
<evidence type="ECO:0000256" key="3">
    <source>
        <dbReference type="ARBA" id="ARBA00023274"/>
    </source>
</evidence>
<keyword evidence="6" id="KW-0150">Chloroplast</keyword>
<accession>A0A0G3VIG9</accession>
<dbReference type="PANTHER" id="PTHR10986">
    <property type="entry name" value="39S RIBOSOMAL PROTEIN L20"/>
    <property type="match status" value="1"/>
</dbReference>
<keyword evidence="4" id="KW-0699">rRNA-binding</keyword>
<dbReference type="EMBL" id="KP686075">
    <property type="protein sequence ID" value="AKL78983.1"/>
    <property type="molecule type" value="Genomic_DNA"/>
</dbReference>
<name>A0A0G3VIG9_EUGVI</name>
<dbReference type="GO" id="GO:0009507">
    <property type="term" value="C:chloroplast"/>
    <property type="evidence" value="ECO:0007669"/>
    <property type="project" value="UniProtKB-SubCell"/>
</dbReference>
<keyword evidence="4" id="KW-0694">RNA-binding</keyword>
<evidence type="ECO:0000256" key="2">
    <source>
        <dbReference type="ARBA" id="ARBA00022980"/>
    </source>
</evidence>
<dbReference type="FunFam" id="1.10.1900.20:FF:000001">
    <property type="entry name" value="50S ribosomal protein L20"/>
    <property type="match status" value="1"/>
</dbReference>
<dbReference type="GO" id="GO:0000027">
    <property type="term" value="P:ribosomal large subunit assembly"/>
    <property type="evidence" value="ECO:0007669"/>
    <property type="project" value="UniProtKB-UniRule"/>
</dbReference>
<dbReference type="GO" id="GO:1990904">
    <property type="term" value="C:ribonucleoprotein complex"/>
    <property type="evidence" value="ECO:0007669"/>
    <property type="project" value="UniProtKB-KW"/>
</dbReference>
<proteinExistence type="inferred from homology"/>
<geneLocation type="chloroplast" evidence="6"/>
<comment type="function">
    <text evidence="4">Binds directly to 23S ribosomal RNA and is necessary for the in vitro assembly process of the 50S ribosomal subunit. It is not involved in the protein synthesizing functions of that subunit.</text>
</comment>
<dbReference type="HAMAP" id="MF_00382">
    <property type="entry name" value="Ribosomal_bL20"/>
    <property type="match status" value="1"/>
</dbReference>
<dbReference type="GO" id="GO:0019843">
    <property type="term" value="F:rRNA binding"/>
    <property type="evidence" value="ECO:0007669"/>
    <property type="project" value="UniProtKB-UniRule"/>
</dbReference>
<organism evidence="6">
    <name type="scientific">Euglena viridis</name>
    <name type="common">Cercaria viridis</name>
    <dbReference type="NCBI Taxonomy" id="3040"/>
    <lineage>
        <taxon>Eukaryota</taxon>
        <taxon>Discoba</taxon>
        <taxon>Euglenozoa</taxon>
        <taxon>Euglenida</taxon>
        <taxon>Spirocuta</taxon>
        <taxon>Euglenophyceae</taxon>
        <taxon>Euglenales</taxon>
        <taxon>Euglenaceae</taxon>
        <taxon>Euglena</taxon>
    </lineage>
</organism>
<evidence type="ECO:0000256" key="4">
    <source>
        <dbReference type="HAMAP-Rule" id="MF_00382"/>
    </source>
</evidence>
<dbReference type="Gene3D" id="1.10.1900.20">
    <property type="entry name" value="Ribosomal protein L20"/>
    <property type="match status" value="1"/>
</dbReference>
<dbReference type="AlphaFoldDB" id="A0A0G3VIG9"/>
<dbReference type="GO" id="GO:0005840">
    <property type="term" value="C:ribosome"/>
    <property type="evidence" value="ECO:0007669"/>
    <property type="project" value="UniProtKB-KW"/>
</dbReference>
<dbReference type="Gene3D" id="6.10.160.10">
    <property type="match status" value="1"/>
</dbReference>
<dbReference type="InterPro" id="IPR035566">
    <property type="entry name" value="Ribosomal_protein_bL20_C"/>
</dbReference>
<dbReference type="GO" id="GO:0003735">
    <property type="term" value="F:structural constituent of ribosome"/>
    <property type="evidence" value="ECO:0007669"/>
    <property type="project" value="InterPro"/>
</dbReference>
<protein>
    <recommendedName>
        <fullName evidence="4">Large ribosomal subunit protein bL20c</fullName>
    </recommendedName>
</protein>
<dbReference type="GO" id="GO:0006412">
    <property type="term" value="P:translation"/>
    <property type="evidence" value="ECO:0007669"/>
    <property type="project" value="InterPro"/>
</dbReference>
<dbReference type="SUPFAM" id="SSF74731">
    <property type="entry name" value="Ribosomal protein L20"/>
    <property type="match status" value="1"/>
</dbReference>